<organism evidence="1">
    <name type="scientific">uncultured marine phage</name>
    <dbReference type="NCBI Taxonomy" id="707152"/>
    <lineage>
        <taxon>Viruses</taxon>
        <taxon>environmental samples</taxon>
    </lineage>
</organism>
<gene>
    <name evidence="1" type="ORF">SLAVMIC_00460</name>
</gene>
<dbReference type="EMBL" id="OU342829">
    <property type="protein sequence ID" value="CAG7580527.1"/>
    <property type="molecule type" value="Genomic_DNA"/>
</dbReference>
<sequence>MPNIEQNIYIHQNFNRNEIREVLLHNATISSRPVPTVGGDYGLLYFDTDIERILVWNGQAWKIVKYLDDRDLVPDDDVRMQKIWLDSYELTTILEGTAQSPNAFVEYKQDIQVDYLAGTLDFYSIDVKDVVIPQTFSDGTTVPSYFEPILKDSLGNVIDRIDTNGREIWNLTEIWKTDYVTEYRVRFSDVPTLLSNQPFFLTFYQYIGRRLTEGSGGGGTASLVIEDYLTGASFSNVNKMIFRGNTVTVPGGSATGVLATDDPTQPNTVVVWIPAPDYVDYFNQDGNVISDVSTASRRIADSLGSYNLGSYGAGTTQPTINYTHLGQLSYTCTEFAVFDNLSSDLILTLYDADGTTIIESLTYSLTGVGMVSNNGLTINVTQLDANQDRYKSTATFTVDLTDANLIPLGGKFTVELEHDNVGDTSYVQSNKTQTAMYDRDTDNGSTSTAQINGTVSMIEQSASLFYMSGVAYYDNGSTFEVEVRDMDDLNEITYPTGNQLNLNFSTNTGIPDANIGAGGSGYVGWTNAYNIDNVGYLANHSISSSNLVTPGVDANNSLNSGSTTDLTANIHDWVNNVDSETSPGYNWLILSKSSISDRNTEDLNTETDRLVVRDALVGVTESSFDSTIDITTAGSYSYELQQIQGSSPNGTSRLVFPKEDFSVWQPLINITNSTDYTSAAGSSITLPVINNRSTLATTGQVLTDYRWYLRKFSTTGLASVQGNGTFEFSTDFVEADLATQNTGIAGSGDLQLFLGLTNNTVPTGWYDMSRLFSVAGGVRANATGGGSSNLDSNGKISWNTEFVNGWTAYLLVGIKDTATSNEISQIDIEDGNWD</sequence>
<reference evidence="1" key="1">
    <citation type="submission" date="2021-06" db="EMBL/GenBank/DDBJ databases">
        <authorList>
            <person name="Gannon L."/>
            <person name="Redgwell R T."/>
            <person name="Michniewski S."/>
            <person name="Harrison D C."/>
            <person name="Millard A."/>
        </authorList>
    </citation>
    <scope>NUCLEOTIDE SEQUENCE</scope>
</reference>
<accession>A0A8D9CBK4</accession>
<evidence type="ECO:0000313" key="1">
    <source>
        <dbReference type="EMBL" id="CAG7580527.1"/>
    </source>
</evidence>
<protein>
    <submittedName>
        <fullName evidence="1">Uncharacterized protein</fullName>
    </submittedName>
</protein>
<name>A0A8D9CBK4_9VIRU</name>
<proteinExistence type="predicted"/>